<reference evidence="2" key="1">
    <citation type="submission" date="2022-02" db="EMBL/GenBank/DDBJ databases">
        <title>Atlantic sturgeon de novo genome assembly.</title>
        <authorList>
            <person name="Stock M."/>
            <person name="Klopp C."/>
            <person name="Guiguen Y."/>
            <person name="Cabau C."/>
            <person name="Parinello H."/>
            <person name="Santidrian Yebra-Pimentel E."/>
            <person name="Kuhl H."/>
            <person name="Dirks R.P."/>
            <person name="Guessner J."/>
            <person name="Wuertz S."/>
            <person name="Du K."/>
            <person name="Schartl M."/>
        </authorList>
    </citation>
    <scope>NUCLEOTIDE SEQUENCE</scope>
    <source>
        <strain evidence="2">STURGEONOMICS-FGT-2020</strain>
        <tissue evidence="2">Whole blood</tissue>
    </source>
</reference>
<keyword evidence="3" id="KW-1185">Reference proteome</keyword>
<proteinExistence type="inferred from homology"/>
<dbReference type="Pfam" id="PF06046">
    <property type="entry name" value="Sec6"/>
    <property type="match status" value="1"/>
</dbReference>
<dbReference type="GO" id="GO:0006887">
    <property type="term" value="P:exocytosis"/>
    <property type="evidence" value="ECO:0007669"/>
    <property type="project" value="InterPro"/>
</dbReference>
<evidence type="ECO:0000313" key="3">
    <source>
        <dbReference type="Proteomes" id="UP001230051"/>
    </source>
</evidence>
<dbReference type="Gene3D" id="1.10.357.70">
    <property type="entry name" value="Exocyst complex component Sec6, C-terminal domain"/>
    <property type="match status" value="1"/>
</dbReference>
<protein>
    <submittedName>
        <fullName evidence="2">Tumor necrosis factor alpha-induced protein 2-like</fullName>
    </submittedName>
</protein>
<dbReference type="Proteomes" id="UP001230051">
    <property type="component" value="Unassembled WGS sequence"/>
</dbReference>
<dbReference type="EMBL" id="JAGXEW010000062">
    <property type="protein sequence ID" value="KAK1150426.1"/>
    <property type="molecule type" value="Genomic_DNA"/>
</dbReference>
<dbReference type="PANTHER" id="PTHR21292">
    <property type="entry name" value="EXOCYST COMPLEX COMPONENT SEC6-RELATED"/>
    <property type="match status" value="1"/>
</dbReference>
<dbReference type="InterPro" id="IPR042532">
    <property type="entry name" value="EXOC3/Sec6_C"/>
</dbReference>
<dbReference type="AlphaFoldDB" id="A0AAD8CH83"/>
<dbReference type="PANTHER" id="PTHR21292:SF4">
    <property type="entry name" value="TUMOR NECROSIS FACTOR ALPHA-INDUCED PROTEIN 2"/>
    <property type="match status" value="1"/>
</dbReference>
<dbReference type="InterPro" id="IPR010326">
    <property type="entry name" value="EXOC3/Sec6"/>
</dbReference>
<accession>A0AAD8CH83</accession>
<name>A0AAD8CH83_ACIOX</name>
<dbReference type="GO" id="GO:0051601">
    <property type="term" value="P:exocyst localization"/>
    <property type="evidence" value="ECO:0007669"/>
    <property type="project" value="TreeGrafter"/>
</dbReference>
<dbReference type="GO" id="GO:0000145">
    <property type="term" value="C:exocyst"/>
    <property type="evidence" value="ECO:0007669"/>
    <property type="project" value="InterPro"/>
</dbReference>
<gene>
    <name evidence="2" type="ORF">AOXY_G34215</name>
</gene>
<evidence type="ECO:0000256" key="1">
    <source>
        <dbReference type="ARBA" id="ARBA00009447"/>
    </source>
</evidence>
<dbReference type="GO" id="GO:0000149">
    <property type="term" value="F:SNARE binding"/>
    <property type="evidence" value="ECO:0007669"/>
    <property type="project" value="TreeGrafter"/>
</dbReference>
<organism evidence="2 3">
    <name type="scientific">Acipenser oxyrinchus oxyrinchus</name>
    <dbReference type="NCBI Taxonomy" id="40147"/>
    <lineage>
        <taxon>Eukaryota</taxon>
        <taxon>Metazoa</taxon>
        <taxon>Chordata</taxon>
        <taxon>Craniata</taxon>
        <taxon>Vertebrata</taxon>
        <taxon>Euteleostomi</taxon>
        <taxon>Actinopterygii</taxon>
        <taxon>Chondrostei</taxon>
        <taxon>Acipenseriformes</taxon>
        <taxon>Acipenseridae</taxon>
        <taxon>Acipenser</taxon>
    </lineage>
</organism>
<comment type="caution">
    <text evidence="2">The sequence shown here is derived from an EMBL/GenBank/DDBJ whole genome shotgun (WGS) entry which is preliminary data.</text>
</comment>
<comment type="similarity">
    <text evidence="1">Belongs to the SEC6 family.</text>
</comment>
<evidence type="ECO:0000313" key="2">
    <source>
        <dbReference type="EMBL" id="KAK1150426.1"/>
    </source>
</evidence>
<sequence length="87" mass="10632">MDNILHLAEKHIQEFRKLKPCCFLELLKRLHFEVIAEYSKRIMKKKIKLKSEQQQMAMAEKICDDNRKIQELFTHYVSVWINQNVWI</sequence>